<dbReference type="HOGENOM" id="CLU_005732_2_0_1"/>
<gene>
    <name evidence="12" type="ORF">VHEMI09172</name>
</gene>
<dbReference type="Gene3D" id="3.20.20.80">
    <property type="entry name" value="Glycosidases"/>
    <property type="match status" value="1"/>
</dbReference>
<evidence type="ECO:0000256" key="2">
    <source>
        <dbReference type="ARBA" id="ARBA00009809"/>
    </source>
</evidence>
<evidence type="ECO:0000313" key="13">
    <source>
        <dbReference type="Proteomes" id="UP000039046"/>
    </source>
</evidence>
<comment type="similarity">
    <text evidence="2 9">Belongs to the glycosyl hydrolase 35 family.</text>
</comment>
<sequence>MKISTLCVAALSTAPMASALVLNRHAPGSYSIMNEPDKRELLQDIVTWDEHSMFIRGERAMLFSGELHPFRMPVPGHYIDIFQKIKALGFNMVSFYVDWAILEGKAGDFRDDGIFSLEPFFKAAKDAGIYLLARPGPYINAEASGGGYPGWLQRVKGQLRTDAPDYLAATDNYMAKMGAIIAKAQITNGGPVILFQPENEYSSGFNTQFPNKKYMQYVIDQARKAGILVPLINNDSFPGGTGAPGTGEGESDIYGFDSYPLGFDCANPSVWPANHLPTTLAATHERLSPGGPFSIVEFQGGSYDTYGGKGFDACSALVNHEFARVFDKNNLASGVHTLNLYMIYGGTNWGNLGHNNGYTSYDYGASIREDRRIDREKYSEVKLEGQFMRVTPSYLLTKPGALSTTEYSDNPSIAVTPLQSSQTGSFFVVRHADYQTRDSATYTLKVPTSNGTMTIPRSGKLTLSGRDSKIHVVDYPVGDHHLLYSTAEIFTWQKLDDRTVLIVYGGPGEYHELAFYEKYGKMNATNVEGDRAKFQSTGEFTGMVSWNVSPERQIIQINDIVIYLLDRNSAYNYWVPVLPGGKDGSAYGSSIMNPKTVIVNGPYLVRSVDVRGSTLSINADFNKTATVEVIGAPKGTTKLSINGKQVPYTTNLFGNWEAKPDISFPKLSLPSLSSLSWKGIDSLPELKSTYDDSKWTSAQNYTANSFAPLENNTPVSLYGSDYGYNTGTLLFRGRFTSTGKESSLFLHTVGGLAYGSSVWLDDKFLGSKLGDPNNSDANTTLAIPKLEAGSKHILTVVVDNMGLNENLVPGYDSMKEPRGIYSWRLTSADGTETKVDGWKITGNLGGENYKDRARGPLNEGGIFYERQGYHLPSPPLDKLSSMSPFTASKKAGISYYTAKFHLDLPRDKYDIPLSFNFGTDQASGRYHAFLYVNGFQFGKYISYLGPQTEFPVPEGILNYDGDNWIGLGVWAVDEGGAKVPSLELVAKQPVLSSRSVVKLVSMPSYSRRSDAY</sequence>
<evidence type="ECO:0000256" key="4">
    <source>
        <dbReference type="ARBA" id="ARBA00022729"/>
    </source>
</evidence>
<evidence type="ECO:0000256" key="10">
    <source>
        <dbReference type="SAM" id="SignalP"/>
    </source>
</evidence>
<evidence type="ECO:0000313" key="12">
    <source>
        <dbReference type="EMBL" id="CEJ93594.1"/>
    </source>
</evidence>
<dbReference type="FunFam" id="2.60.120.260:FF:000065">
    <property type="entry name" value="Beta-galactosidase A"/>
    <property type="match status" value="1"/>
</dbReference>
<dbReference type="Pfam" id="PF01301">
    <property type="entry name" value="Glyco_hydro_35"/>
    <property type="match status" value="1"/>
</dbReference>
<dbReference type="SUPFAM" id="SSF117100">
    <property type="entry name" value="Beta-galactosidase LacA, domain 3"/>
    <property type="match status" value="1"/>
</dbReference>
<accession>A0A0A1TFN7</accession>
<evidence type="ECO:0000256" key="8">
    <source>
        <dbReference type="RuleBase" id="RU000675"/>
    </source>
</evidence>
<evidence type="ECO:0000256" key="3">
    <source>
        <dbReference type="ARBA" id="ARBA00012756"/>
    </source>
</evidence>
<dbReference type="FunFam" id="3.20.20.80:FF:000040">
    <property type="entry name" value="Beta-galactosidase A"/>
    <property type="match status" value="1"/>
</dbReference>
<dbReference type="EC" id="3.2.1.23" evidence="3 8"/>
<dbReference type="InterPro" id="IPR025300">
    <property type="entry name" value="BetaGal_jelly_roll_dom"/>
</dbReference>
<dbReference type="STRING" id="1531966.A0A0A1TFN7"/>
<proteinExistence type="inferred from homology"/>
<dbReference type="InterPro" id="IPR037110">
    <property type="entry name" value="Betagal_dom2_sf"/>
</dbReference>
<dbReference type="InterPro" id="IPR019801">
    <property type="entry name" value="Glyco_hydro_35_CS"/>
</dbReference>
<dbReference type="PRINTS" id="PR00742">
    <property type="entry name" value="GLHYDRLASE35"/>
</dbReference>
<dbReference type="SUPFAM" id="SSF49785">
    <property type="entry name" value="Galactose-binding domain-like"/>
    <property type="match status" value="2"/>
</dbReference>
<keyword evidence="4 10" id="KW-0732">Signal</keyword>
<dbReference type="AlphaFoldDB" id="A0A0A1TFN7"/>
<evidence type="ECO:0000256" key="7">
    <source>
        <dbReference type="ARBA" id="ARBA00023295"/>
    </source>
</evidence>
<organism evidence="12 13">
    <name type="scientific">[Torrubiella] hemipterigena</name>
    <dbReference type="NCBI Taxonomy" id="1531966"/>
    <lineage>
        <taxon>Eukaryota</taxon>
        <taxon>Fungi</taxon>
        <taxon>Dikarya</taxon>
        <taxon>Ascomycota</taxon>
        <taxon>Pezizomycotina</taxon>
        <taxon>Sordariomycetes</taxon>
        <taxon>Hypocreomycetidae</taxon>
        <taxon>Hypocreales</taxon>
        <taxon>Clavicipitaceae</taxon>
        <taxon>Clavicipitaceae incertae sedis</taxon>
        <taxon>'Torrubiella' clade</taxon>
    </lineage>
</organism>
<dbReference type="SUPFAM" id="SSF51011">
    <property type="entry name" value="Glycosyl hydrolase domain"/>
    <property type="match status" value="1"/>
</dbReference>
<comment type="catalytic activity">
    <reaction evidence="1 8">
        <text>Hydrolysis of terminal non-reducing beta-D-galactose residues in beta-D-galactosides.</text>
        <dbReference type="EC" id="3.2.1.23"/>
    </reaction>
</comment>
<dbReference type="InterPro" id="IPR001944">
    <property type="entry name" value="Glycoside_Hdrlase_35"/>
</dbReference>
<dbReference type="Gene3D" id="2.102.20.10">
    <property type="entry name" value="Beta-galactosidase, domain 2"/>
    <property type="match status" value="1"/>
</dbReference>
<keyword evidence="13" id="KW-1185">Reference proteome</keyword>
<dbReference type="Gene3D" id="2.60.120.260">
    <property type="entry name" value="Galactose-binding domain-like"/>
    <property type="match status" value="2"/>
</dbReference>
<dbReference type="PROSITE" id="PS01182">
    <property type="entry name" value="GLYCOSYL_HYDROL_F35"/>
    <property type="match status" value="1"/>
</dbReference>
<dbReference type="Pfam" id="PF10435">
    <property type="entry name" value="BetaGal_dom2"/>
    <property type="match status" value="1"/>
</dbReference>
<evidence type="ECO:0000256" key="9">
    <source>
        <dbReference type="RuleBase" id="RU003679"/>
    </source>
</evidence>
<dbReference type="Gene3D" id="2.60.390.10">
    <property type="entry name" value="Beta-galactosidase, domain 3"/>
    <property type="match status" value="1"/>
</dbReference>
<evidence type="ECO:0000259" key="11">
    <source>
        <dbReference type="SMART" id="SM01029"/>
    </source>
</evidence>
<dbReference type="Pfam" id="PF13364">
    <property type="entry name" value="BetaGal_ABD2"/>
    <property type="match status" value="2"/>
</dbReference>
<feature type="domain" description="Beta-galactosidase" evidence="11">
    <location>
        <begin position="394"/>
        <end position="573"/>
    </location>
</feature>
<dbReference type="PANTHER" id="PTHR23421">
    <property type="entry name" value="BETA-GALACTOSIDASE RELATED"/>
    <property type="match status" value="1"/>
</dbReference>
<dbReference type="InterPro" id="IPR017853">
    <property type="entry name" value="GH"/>
</dbReference>
<evidence type="ECO:0000256" key="6">
    <source>
        <dbReference type="ARBA" id="ARBA00023180"/>
    </source>
</evidence>
<name>A0A0A1TFN7_9HYPO</name>
<feature type="signal peptide" evidence="10">
    <location>
        <begin position="1"/>
        <end position="19"/>
    </location>
</feature>
<evidence type="ECO:0000256" key="5">
    <source>
        <dbReference type="ARBA" id="ARBA00022801"/>
    </source>
</evidence>
<dbReference type="SMART" id="SM01029">
    <property type="entry name" value="BetaGal_dom2"/>
    <property type="match status" value="1"/>
</dbReference>
<dbReference type="EMBL" id="CDHN01000005">
    <property type="protein sequence ID" value="CEJ93594.1"/>
    <property type="molecule type" value="Genomic_DNA"/>
</dbReference>
<dbReference type="GO" id="GO:0004565">
    <property type="term" value="F:beta-galactosidase activity"/>
    <property type="evidence" value="ECO:0007669"/>
    <property type="project" value="UniProtKB-EC"/>
</dbReference>
<dbReference type="InterPro" id="IPR031330">
    <property type="entry name" value="Gly_Hdrlase_35_cat"/>
</dbReference>
<keyword evidence="7 8" id="KW-0326">Glycosidase</keyword>
<dbReference type="FunFam" id="2.102.20.10:FF:000001">
    <property type="entry name" value="Beta-galactosidase A"/>
    <property type="match status" value="1"/>
</dbReference>
<reference evidence="12 13" key="1">
    <citation type="journal article" date="2015" name="Genome Announc.">
        <title>Draft Genome Sequence and Gene Annotation of the Entomopathogenic Fungus Verticillium hemipterigenum.</title>
        <authorList>
            <person name="Horn F."/>
            <person name="Habel A."/>
            <person name="Scharf D.H."/>
            <person name="Dworschak J."/>
            <person name="Brakhage A.A."/>
            <person name="Guthke R."/>
            <person name="Hertweck C."/>
            <person name="Linde J."/>
        </authorList>
    </citation>
    <scope>NUCLEOTIDE SEQUENCE [LARGE SCALE GENOMIC DNA]</scope>
</reference>
<dbReference type="InterPro" id="IPR008979">
    <property type="entry name" value="Galactose-bd-like_sf"/>
</dbReference>
<dbReference type="Pfam" id="PF13363">
    <property type="entry name" value="BetaGal_dom3"/>
    <property type="match status" value="1"/>
</dbReference>
<feature type="chain" id="PRO_5001979343" description="Beta-galactosidase" evidence="10">
    <location>
        <begin position="20"/>
        <end position="1012"/>
    </location>
</feature>
<evidence type="ECO:0000256" key="1">
    <source>
        <dbReference type="ARBA" id="ARBA00001412"/>
    </source>
</evidence>
<dbReference type="InterPro" id="IPR036833">
    <property type="entry name" value="BetaGal_dom3_sf"/>
</dbReference>
<dbReference type="SUPFAM" id="SSF51445">
    <property type="entry name" value="(Trans)glycosidases"/>
    <property type="match status" value="1"/>
</dbReference>
<keyword evidence="5 8" id="KW-0378">Hydrolase</keyword>
<dbReference type="InterPro" id="IPR018954">
    <property type="entry name" value="Betagal_dom2"/>
</dbReference>
<protein>
    <recommendedName>
        <fullName evidence="3 8">Beta-galactosidase</fullName>
        <ecNumber evidence="3 8">3.2.1.23</ecNumber>
    </recommendedName>
</protein>
<dbReference type="OrthoDB" id="1657402at2759"/>
<keyword evidence="6" id="KW-0325">Glycoprotein</keyword>
<dbReference type="GO" id="GO:0005975">
    <property type="term" value="P:carbohydrate metabolic process"/>
    <property type="evidence" value="ECO:0007669"/>
    <property type="project" value="InterPro"/>
</dbReference>
<dbReference type="InterPro" id="IPR025972">
    <property type="entry name" value="BetaGal_dom3"/>
</dbReference>
<dbReference type="Proteomes" id="UP000039046">
    <property type="component" value="Unassembled WGS sequence"/>
</dbReference>